<dbReference type="InterPro" id="IPR058130">
    <property type="entry name" value="PEA_transf_C"/>
</dbReference>
<evidence type="ECO:0000256" key="1">
    <source>
        <dbReference type="ARBA" id="ARBA00004429"/>
    </source>
</evidence>
<evidence type="ECO:0000256" key="7">
    <source>
        <dbReference type="ARBA" id="ARBA00023136"/>
    </source>
</evidence>
<evidence type="ECO:0000256" key="2">
    <source>
        <dbReference type="ARBA" id="ARBA00022475"/>
    </source>
</evidence>
<dbReference type="PANTHER" id="PTHR30443:SF0">
    <property type="entry name" value="PHOSPHOETHANOLAMINE TRANSFERASE EPTA"/>
    <property type="match status" value="1"/>
</dbReference>
<evidence type="ECO:0000259" key="9">
    <source>
        <dbReference type="Pfam" id="PF00884"/>
    </source>
</evidence>
<name>A0AAE3N5D1_9BURK</name>
<dbReference type="Pfam" id="PF00884">
    <property type="entry name" value="Sulfatase"/>
    <property type="match status" value="1"/>
</dbReference>
<keyword evidence="5 8" id="KW-0812">Transmembrane</keyword>
<dbReference type="GO" id="GO:0005886">
    <property type="term" value="C:plasma membrane"/>
    <property type="evidence" value="ECO:0007669"/>
    <property type="project" value="UniProtKB-SubCell"/>
</dbReference>
<evidence type="ECO:0000313" key="11">
    <source>
        <dbReference type="EMBL" id="MDA7414864.1"/>
    </source>
</evidence>
<keyword evidence="6 8" id="KW-1133">Transmembrane helix</keyword>
<dbReference type="AlphaFoldDB" id="A0AAE3N5D1"/>
<dbReference type="InterPro" id="IPR017850">
    <property type="entry name" value="Alkaline_phosphatase_core_sf"/>
</dbReference>
<dbReference type="GO" id="GO:0016776">
    <property type="term" value="F:phosphotransferase activity, phosphate group as acceptor"/>
    <property type="evidence" value="ECO:0007669"/>
    <property type="project" value="TreeGrafter"/>
</dbReference>
<protein>
    <submittedName>
        <fullName evidence="11">Phosphoethanolamine--lipid A transferase</fullName>
    </submittedName>
</protein>
<dbReference type="CDD" id="cd16017">
    <property type="entry name" value="LptA"/>
    <property type="match status" value="1"/>
</dbReference>
<dbReference type="PANTHER" id="PTHR30443">
    <property type="entry name" value="INNER MEMBRANE PROTEIN"/>
    <property type="match status" value="1"/>
</dbReference>
<keyword evidence="12" id="KW-1185">Reference proteome</keyword>
<gene>
    <name evidence="11" type="ORF">PGB34_00675</name>
</gene>
<dbReference type="SUPFAM" id="SSF53649">
    <property type="entry name" value="Alkaline phosphatase-like"/>
    <property type="match status" value="1"/>
</dbReference>
<comment type="subcellular location">
    <subcellularLocation>
        <location evidence="1">Cell inner membrane</location>
        <topology evidence="1">Multi-pass membrane protein</topology>
    </subcellularLocation>
</comment>
<dbReference type="NCBIfam" id="NF028537">
    <property type="entry name" value="P_eth_NH2_trans"/>
    <property type="match status" value="1"/>
</dbReference>
<keyword evidence="3" id="KW-0997">Cell inner membrane</keyword>
<feature type="transmembrane region" description="Helical" evidence="8">
    <location>
        <begin position="31"/>
        <end position="53"/>
    </location>
</feature>
<evidence type="ECO:0000256" key="4">
    <source>
        <dbReference type="ARBA" id="ARBA00022679"/>
    </source>
</evidence>
<dbReference type="GO" id="GO:0009244">
    <property type="term" value="P:lipopolysaccharide core region biosynthetic process"/>
    <property type="evidence" value="ECO:0007669"/>
    <property type="project" value="TreeGrafter"/>
</dbReference>
<dbReference type="Pfam" id="PF08019">
    <property type="entry name" value="EptA_B_N"/>
    <property type="match status" value="1"/>
</dbReference>
<dbReference type="Proteomes" id="UP001212602">
    <property type="component" value="Unassembled WGS sequence"/>
</dbReference>
<sequence length="586" mass="62976">MSSWNPSHRPAVPLPAPATAATSRWPALPPLTAGAVAVLLALYLTLAANLPLWRTLVQVGRAPSAYLPLMLGMGLWLVLGLTALLAWLAWPRVIKPLGLLLALVAAVVQHYMLGYHMVMDPSMAANVLQTDVHEAADLLGWRLLLDVGVVVLPVALWLWRQPIRPQPALRRLGSNALLGLGALLLVVLVTLLFSRQLAPLMRSEPQLRYMMNPLASLYSTGVAALRPGLSRSSSSPRVVISADAHLKAPVSATGRPPLMVLVVGETARADHFALNGYARDTTPELARLGVLSWRNAWSCGTSTLVSVPCMFSPLGRTGHEARRSEYENLLDVLQASGLAVLWLDNQSGCKGVCERVPNAQANDAAQVAKYPALCPEGECLDAVMLEGLDARLAALPPDRVARGVVLVMHQIGSHGPAYAKRASQAFRRFMPQCLRSTLSDCSHAELVNAYDNSIAYTDHFLAQTIGWLQQQSARFDTGLVYLSDHGESLGEYGLYLHGMPYALAPEVQKHVPLVAWFGGGLGRHSGIDEGCARAGLDAQVSHDNLFSTTLGLMGVGSSAYQVQRDLFAACRRSQVAQAAPEGSQAP</sequence>
<dbReference type="InterPro" id="IPR012549">
    <property type="entry name" value="EptA-like_N"/>
</dbReference>
<keyword evidence="4 11" id="KW-0808">Transferase</keyword>
<feature type="domain" description="Phosphoethanolamine transferase N-terminal" evidence="10">
    <location>
        <begin position="78"/>
        <end position="221"/>
    </location>
</feature>
<evidence type="ECO:0000256" key="6">
    <source>
        <dbReference type="ARBA" id="ARBA00022989"/>
    </source>
</evidence>
<dbReference type="Gene3D" id="3.40.720.10">
    <property type="entry name" value="Alkaline Phosphatase, subunit A"/>
    <property type="match status" value="1"/>
</dbReference>
<keyword evidence="2" id="KW-1003">Cell membrane</keyword>
<feature type="transmembrane region" description="Helical" evidence="8">
    <location>
        <begin position="97"/>
        <end position="118"/>
    </location>
</feature>
<feature type="transmembrane region" description="Helical" evidence="8">
    <location>
        <begin position="138"/>
        <end position="160"/>
    </location>
</feature>
<dbReference type="InterPro" id="IPR000917">
    <property type="entry name" value="Sulfatase_N"/>
</dbReference>
<reference evidence="11" key="1">
    <citation type="submission" date="2023-01" db="EMBL/GenBank/DDBJ databases">
        <title>Xenophilus mangrovi sp. nov., isolated from soil of Mangrove nature reserve.</title>
        <authorList>
            <person name="Xu S."/>
            <person name="Liu Z."/>
            <person name="Xu Y."/>
        </authorList>
    </citation>
    <scope>NUCLEOTIDE SEQUENCE</scope>
    <source>
        <strain evidence="11">YW8</strain>
    </source>
</reference>
<feature type="transmembrane region" description="Helical" evidence="8">
    <location>
        <begin position="65"/>
        <end position="90"/>
    </location>
</feature>
<evidence type="ECO:0000256" key="3">
    <source>
        <dbReference type="ARBA" id="ARBA00022519"/>
    </source>
</evidence>
<comment type="caution">
    <text evidence="11">The sequence shown here is derived from an EMBL/GenBank/DDBJ whole genome shotgun (WGS) entry which is preliminary data.</text>
</comment>
<evidence type="ECO:0000259" key="10">
    <source>
        <dbReference type="Pfam" id="PF08019"/>
    </source>
</evidence>
<evidence type="ECO:0000256" key="5">
    <source>
        <dbReference type="ARBA" id="ARBA00022692"/>
    </source>
</evidence>
<evidence type="ECO:0000256" key="8">
    <source>
        <dbReference type="SAM" id="Phobius"/>
    </source>
</evidence>
<accession>A0AAE3N5D1</accession>
<dbReference type="EMBL" id="JAQIPB010000001">
    <property type="protein sequence ID" value="MDA7414864.1"/>
    <property type="molecule type" value="Genomic_DNA"/>
</dbReference>
<keyword evidence="7 8" id="KW-0472">Membrane</keyword>
<feature type="transmembrane region" description="Helical" evidence="8">
    <location>
        <begin position="172"/>
        <end position="193"/>
    </location>
</feature>
<proteinExistence type="predicted"/>
<dbReference type="RefSeq" id="WP_271426140.1">
    <property type="nucleotide sequence ID" value="NZ_JAQIPB010000001.1"/>
</dbReference>
<feature type="domain" description="Sulfatase N-terminal" evidence="9">
    <location>
        <begin position="257"/>
        <end position="555"/>
    </location>
</feature>
<organism evidence="11 12">
    <name type="scientific">Xenophilus arseniciresistens</name>
    <dbReference type="NCBI Taxonomy" id="1283306"/>
    <lineage>
        <taxon>Bacteria</taxon>
        <taxon>Pseudomonadati</taxon>
        <taxon>Pseudomonadota</taxon>
        <taxon>Betaproteobacteria</taxon>
        <taxon>Burkholderiales</taxon>
        <taxon>Comamonadaceae</taxon>
        <taxon>Xenophilus</taxon>
    </lineage>
</organism>
<evidence type="ECO:0000313" key="12">
    <source>
        <dbReference type="Proteomes" id="UP001212602"/>
    </source>
</evidence>
<dbReference type="InterPro" id="IPR040423">
    <property type="entry name" value="PEA_transferase"/>
</dbReference>